<dbReference type="PANTHER" id="PTHR44688:SF16">
    <property type="entry name" value="DNA-BINDING TRANSCRIPTIONAL ACTIVATOR DEVR_DOSR"/>
    <property type="match status" value="1"/>
</dbReference>
<dbReference type="PRINTS" id="PR00038">
    <property type="entry name" value="HTHLUXR"/>
</dbReference>
<proteinExistence type="predicted"/>
<dbReference type="Pfam" id="PF00196">
    <property type="entry name" value="GerE"/>
    <property type="match status" value="1"/>
</dbReference>
<dbReference type="PROSITE" id="PS50043">
    <property type="entry name" value="HTH_LUXR_2"/>
    <property type="match status" value="1"/>
</dbReference>
<sequence>MSQLIRDQLCSPQWYQHIANTTQAIGSAQWGKQLLDAIGFLVAVDAPVLIIYPHNSAPSTVYLPDNDGPWAPAASLANYYEGAYLLDPFYQASCNGCATKLYRLSEVVPDLFHKSEYYFNYYQHCQLVDEFNYLVQLPQQQTASLSLASKTPFSDEQAEILHIIAPWVTSVIAQHFSAQPQPQGKPGFHQNIASAFTHFGSSVLTARECEIAQHILHGYSTKAMANKLQISMETVKVHRRHLYQKLDISSQPELFSLFIGSLASGEKQLGVDPLKDYF</sequence>
<dbReference type="SUPFAM" id="SSF46894">
    <property type="entry name" value="C-terminal effector domain of the bipartite response regulators"/>
    <property type="match status" value="1"/>
</dbReference>
<evidence type="ECO:0000313" key="6">
    <source>
        <dbReference type="Proteomes" id="UP001069090"/>
    </source>
</evidence>
<name>A0A9J6RN04_9GAMM</name>
<dbReference type="InterPro" id="IPR036388">
    <property type="entry name" value="WH-like_DNA-bd_sf"/>
</dbReference>
<accession>A0A9J6RN04</accession>
<dbReference type="InterPro" id="IPR000792">
    <property type="entry name" value="Tscrpt_reg_LuxR_C"/>
</dbReference>
<dbReference type="Proteomes" id="UP001069090">
    <property type="component" value="Unassembled WGS sequence"/>
</dbReference>
<gene>
    <name evidence="5" type="ORF">O0V09_10170</name>
</gene>
<dbReference type="CDD" id="cd06170">
    <property type="entry name" value="LuxR_C_like"/>
    <property type="match status" value="1"/>
</dbReference>
<dbReference type="RefSeq" id="WP_258331713.1">
    <property type="nucleotide sequence ID" value="NZ_JAPTGG010000007.1"/>
</dbReference>
<comment type="caution">
    <text evidence="5">The sequence shown here is derived from an EMBL/GenBank/DDBJ whole genome shotgun (WGS) entry which is preliminary data.</text>
</comment>
<evidence type="ECO:0000256" key="3">
    <source>
        <dbReference type="ARBA" id="ARBA00023163"/>
    </source>
</evidence>
<organism evidence="5 6">
    <name type="scientific">Dasania phycosphaerae</name>
    <dbReference type="NCBI Taxonomy" id="2950436"/>
    <lineage>
        <taxon>Bacteria</taxon>
        <taxon>Pseudomonadati</taxon>
        <taxon>Pseudomonadota</taxon>
        <taxon>Gammaproteobacteria</taxon>
        <taxon>Cellvibrionales</taxon>
        <taxon>Spongiibacteraceae</taxon>
        <taxon>Dasania</taxon>
    </lineage>
</organism>
<keyword evidence="2" id="KW-0238">DNA-binding</keyword>
<dbReference type="AlphaFoldDB" id="A0A9J6RN04"/>
<dbReference type="EMBL" id="JAPTGG010000007">
    <property type="protein sequence ID" value="MCZ0865568.1"/>
    <property type="molecule type" value="Genomic_DNA"/>
</dbReference>
<evidence type="ECO:0000256" key="1">
    <source>
        <dbReference type="ARBA" id="ARBA00023015"/>
    </source>
</evidence>
<dbReference type="InterPro" id="IPR016032">
    <property type="entry name" value="Sig_transdc_resp-reg_C-effctor"/>
</dbReference>
<dbReference type="SMART" id="SM00421">
    <property type="entry name" value="HTH_LUXR"/>
    <property type="match status" value="1"/>
</dbReference>
<dbReference type="Gene3D" id="1.10.10.10">
    <property type="entry name" value="Winged helix-like DNA-binding domain superfamily/Winged helix DNA-binding domain"/>
    <property type="match status" value="1"/>
</dbReference>
<protein>
    <submittedName>
        <fullName evidence="5">Helix-turn-helix transcriptional regulator</fullName>
    </submittedName>
</protein>
<reference evidence="5 6" key="1">
    <citation type="submission" date="2022-12" db="EMBL/GenBank/DDBJ databases">
        <title>Dasania phycosphaerae sp. nov., isolated from particulate material of the south coast of Korea.</title>
        <authorList>
            <person name="Jiang Y."/>
        </authorList>
    </citation>
    <scope>NUCLEOTIDE SEQUENCE [LARGE SCALE GENOMIC DNA]</scope>
    <source>
        <strain evidence="5 6">GY-19</strain>
    </source>
</reference>
<evidence type="ECO:0000256" key="2">
    <source>
        <dbReference type="ARBA" id="ARBA00023125"/>
    </source>
</evidence>
<dbReference type="GO" id="GO:0003677">
    <property type="term" value="F:DNA binding"/>
    <property type="evidence" value="ECO:0007669"/>
    <property type="project" value="UniProtKB-KW"/>
</dbReference>
<evidence type="ECO:0000259" key="4">
    <source>
        <dbReference type="PROSITE" id="PS50043"/>
    </source>
</evidence>
<evidence type="ECO:0000313" key="5">
    <source>
        <dbReference type="EMBL" id="MCZ0865568.1"/>
    </source>
</evidence>
<keyword evidence="3" id="KW-0804">Transcription</keyword>
<dbReference type="GO" id="GO:0006355">
    <property type="term" value="P:regulation of DNA-templated transcription"/>
    <property type="evidence" value="ECO:0007669"/>
    <property type="project" value="InterPro"/>
</dbReference>
<feature type="domain" description="HTH luxR-type" evidence="4">
    <location>
        <begin position="197"/>
        <end position="262"/>
    </location>
</feature>
<dbReference type="PANTHER" id="PTHR44688">
    <property type="entry name" value="DNA-BINDING TRANSCRIPTIONAL ACTIVATOR DEVR_DOSR"/>
    <property type="match status" value="1"/>
</dbReference>
<keyword evidence="6" id="KW-1185">Reference proteome</keyword>
<keyword evidence="1" id="KW-0805">Transcription regulation</keyword>